<evidence type="ECO:0008006" key="4">
    <source>
        <dbReference type="Google" id="ProtNLM"/>
    </source>
</evidence>
<gene>
    <name evidence="2" type="ORF">A7D00_7266</name>
</gene>
<sequence>MRTSEDNECKRCARLGLDCVYSAPLPLGRLRGRRRPNSSSKTAPSDDTSSYIASSEVSLSLGGNYTYQNSGGEEAQQNHIPSLHNSLSEKISSNNGRNYRAPPSRYYPDQGNPSLAMDIVTNNPPTGISNNQQNITDTLQIGDIGFQNIQTQLSFCPDPDLSATIPNSSTNESYPEVSYRRLYQIYPEILSATDELVQIISTCGSEVDFRSDISQGRQSHYESYNQPAIAFPCHTSPSCQPLSFPIIISSYTNLLQIYEPVIADLYTLIQRLPSSSPSQQQRWHNSPTGVPLQAAEIFPGRLRVLSDTEPNVYFLVSLVSQSVERLQNAIWGYLRMLFPEQRSQNLMHATGGSNSQLTERVPQEMRYREQRILGWLHAVKNMQPDLLY</sequence>
<feature type="region of interest" description="Disordered" evidence="1">
    <location>
        <begin position="27"/>
        <end position="54"/>
    </location>
</feature>
<dbReference type="Proteomes" id="UP000243519">
    <property type="component" value="Unassembled WGS sequence"/>
</dbReference>
<feature type="compositionally biased region" description="Polar residues" evidence="1">
    <location>
        <begin position="37"/>
        <end position="54"/>
    </location>
</feature>
<dbReference type="OrthoDB" id="3915506at2759"/>
<comment type="caution">
    <text evidence="2">The sequence shown here is derived from an EMBL/GenBank/DDBJ whole genome shotgun (WGS) entry which is preliminary data.</text>
</comment>
<proteinExistence type="predicted"/>
<keyword evidence="3" id="KW-1185">Reference proteome</keyword>
<evidence type="ECO:0000256" key="1">
    <source>
        <dbReference type="SAM" id="MobiDB-lite"/>
    </source>
</evidence>
<evidence type="ECO:0000313" key="3">
    <source>
        <dbReference type="Proteomes" id="UP000243519"/>
    </source>
</evidence>
<evidence type="ECO:0000313" key="2">
    <source>
        <dbReference type="EMBL" id="OAL68776.1"/>
    </source>
</evidence>
<dbReference type="AlphaFoldDB" id="A0A178FA19"/>
<accession>A0A178FA19</accession>
<dbReference type="EMBL" id="LHPN01000022">
    <property type="protein sequence ID" value="OAL68776.1"/>
    <property type="molecule type" value="Genomic_DNA"/>
</dbReference>
<reference evidence="2 3" key="1">
    <citation type="submission" date="2016-05" db="EMBL/GenBank/DDBJ databases">
        <title>Genome sequencing of Trichophyton violaceum CMCC(F)T3l isolated from hair.</title>
        <authorList>
            <person name="Zhan P."/>
            <person name="Tao Y."/>
            <person name="Liu W."/>
        </authorList>
    </citation>
    <scope>NUCLEOTIDE SEQUENCE [LARGE SCALE GENOMIC DNA]</scope>
    <source>
        <strain evidence="3">CMCC(F)T3l</strain>
    </source>
</reference>
<organism evidence="2 3">
    <name type="scientific">Trichophyton violaceum</name>
    <dbReference type="NCBI Taxonomy" id="34388"/>
    <lineage>
        <taxon>Eukaryota</taxon>
        <taxon>Fungi</taxon>
        <taxon>Dikarya</taxon>
        <taxon>Ascomycota</taxon>
        <taxon>Pezizomycotina</taxon>
        <taxon>Eurotiomycetes</taxon>
        <taxon>Eurotiomycetidae</taxon>
        <taxon>Onygenales</taxon>
        <taxon>Arthrodermataceae</taxon>
        <taxon>Trichophyton</taxon>
    </lineage>
</organism>
<name>A0A178FA19_TRIVO</name>
<protein>
    <recommendedName>
        <fullName evidence="4">Zn(2)-C6 fungal-type domain-containing protein</fullName>
    </recommendedName>
</protein>